<dbReference type="InterPro" id="IPR036034">
    <property type="entry name" value="PDZ_sf"/>
</dbReference>
<dbReference type="PANTHER" id="PTHR12651:SF1">
    <property type="entry name" value="26S PROTEASOME NON-ATPASE REGULATORY SUBUNIT 9"/>
    <property type="match status" value="1"/>
</dbReference>
<feature type="region of interest" description="Disordered" evidence="4">
    <location>
        <begin position="1"/>
        <end position="26"/>
    </location>
</feature>
<evidence type="ECO:0000313" key="8">
    <source>
        <dbReference type="Proteomes" id="UP000194280"/>
    </source>
</evidence>
<evidence type="ECO:0000256" key="1">
    <source>
        <dbReference type="ARBA" id="ARBA00005256"/>
    </source>
</evidence>
<proteinExistence type="inferred from homology"/>
<keyword evidence="8" id="KW-1185">Reference proteome</keyword>
<dbReference type="AlphaFoldDB" id="A0A1Z5TAV1"/>
<dbReference type="Pfam" id="PF17820">
    <property type="entry name" value="PDZ_6"/>
    <property type="match status" value="1"/>
</dbReference>
<evidence type="ECO:0000313" key="7">
    <source>
        <dbReference type="EMBL" id="OTA33167.1"/>
    </source>
</evidence>
<keyword evidence="2" id="KW-0143">Chaperone</keyword>
<dbReference type="InterPro" id="IPR040815">
    <property type="entry name" value="Nas2_N"/>
</dbReference>
<dbReference type="FunCoup" id="A0A1Z5TAV1">
    <property type="interactions" value="1890"/>
</dbReference>
<accession>A0A1Z5TAV1</accession>
<dbReference type="SUPFAM" id="SSF50156">
    <property type="entry name" value="PDZ domain-like"/>
    <property type="match status" value="1"/>
</dbReference>
<protein>
    <recommendedName>
        <fullName evidence="3">Probable 26S proteasome regulatory subunit p27</fullName>
    </recommendedName>
</protein>
<evidence type="ECO:0000259" key="6">
    <source>
        <dbReference type="Pfam" id="PF18265"/>
    </source>
</evidence>
<dbReference type="FunFam" id="2.30.42.10:FF:000107">
    <property type="entry name" value="26S proteasome non-ATPase regulatory subunit 9"/>
    <property type="match status" value="1"/>
</dbReference>
<comment type="similarity">
    <text evidence="1">Belongs to the proteasome subunit p27 family.</text>
</comment>
<dbReference type="Gene3D" id="6.10.140.1710">
    <property type="match status" value="1"/>
</dbReference>
<evidence type="ECO:0000256" key="3">
    <source>
        <dbReference type="ARBA" id="ARBA00068021"/>
    </source>
</evidence>
<gene>
    <name evidence="7" type="ORF">BTJ68_06402</name>
</gene>
<dbReference type="Gene3D" id="2.30.42.10">
    <property type="match status" value="1"/>
</dbReference>
<feature type="compositionally biased region" description="Polar residues" evidence="4">
    <location>
        <begin position="15"/>
        <end position="26"/>
    </location>
</feature>
<feature type="domain" description="PDZ" evidence="5">
    <location>
        <begin position="152"/>
        <end position="207"/>
    </location>
</feature>
<dbReference type="STRING" id="1157616.A0A1Z5TAV1"/>
<dbReference type="GO" id="GO:0005634">
    <property type="term" value="C:nucleus"/>
    <property type="evidence" value="ECO:0007669"/>
    <property type="project" value="TreeGrafter"/>
</dbReference>
<dbReference type="Pfam" id="PF18265">
    <property type="entry name" value="Nas2_N"/>
    <property type="match status" value="1"/>
</dbReference>
<evidence type="ECO:0000256" key="2">
    <source>
        <dbReference type="ARBA" id="ARBA00023186"/>
    </source>
</evidence>
<dbReference type="VEuPathDB" id="FungiDB:BTJ68_06402"/>
<dbReference type="Proteomes" id="UP000194280">
    <property type="component" value="Unassembled WGS sequence"/>
</dbReference>
<dbReference type="PANTHER" id="PTHR12651">
    <property type="entry name" value="26S PROTEASOME NON-ATPASE REGULATORY SUBUNIT 9"/>
    <property type="match status" value="1"/>
</dbReference>
<dbReference type="InterPro" id="IPR035269">
    <property type="entry name" value="PSMD9"/>
</dbReference>
<dbReference type="EMBL" id="MUNK01000080">
    <property type="protein sequence ID" value="OTA33167.1"/>
    <property type="molecule type" value="Genomic_DNA"/>
</dbReference>
<dbReference type="GO" id="GO:0070682">
    <property type="term" value="P:proteasome regulatory particle assembly"/>
    <property type="evidence" value="ECO:0007669"/>
    <property type="project" value="InterPro"/>
</dbReference>
<comment type="caution">
    <text evidence="7">The sequence shown here is derived from an EMBL/GenBank/DDBJ whole genome shotgun (WGS) entry which is preliminary data.</text>
</comment>
<reference evidence="7 8" key="1">
    <citation type="submission" date="2017-01" db="EMBL/GenBank/DDBJ databases">
        <title>The recent genome duplication of the halophilic yeast Hortaea werneckii: insights from long-read sequencing.</title>
        <authorList>
            <person name="Sinha S."/>
            <person name="Flibotte S."/>
            <person name="Neira M."/>
            <person name="Lenassi M."/>
            <person name="Gostincar C."/>
            <person name="Stajich J.E."/>
            <person name="Nislow C.E."/>
        </authorList>
    </citation>
    <scope>NUCLEOTIDE SEQUENCE [LARGE SCALE GENOMIC DNA]</scope>
    <source>
        <strain evidence="7 8">EXF-2000</strain>
    </source>
</reference>
<organism evidence="7 8">
    <name type="scientific">Hortaea werneckii EXF-2000</name>
    <dbReference type="NCBI Taxonomy" id="1157616"/>
    <lineage>
        <taxon>Eukaryota</taxon>
        <taxon>Fungi</taxon>
        <taxon>Dikarya</taxon>
        <taxon>Ascomycota</taxon>
        <taxon>Pezizomycotina</taxon>
        <taxon>Dothideomycetes</taxon>
        <taxon>Dothideomycetidae</taxon>
        <taxon>Mycosphaerellales</taxon>
        <taxon>Teratosphaeriaceae</taxon>
        <taxon>Hortaea</taxon>
    </lineage>
</organism>
<dbReference type="InterPro" id="IPR041489">
    <property type="entry name" value="PDZ_6"/>
</dbReference>
<sequence>MGLRMDDLHAPTVGSGPTSQPLSNGTEGELTLQELIARKENLEAELTALGSVLDSHNVDMNTPLLTPDGFPRADIDVAQIRTTRSRIIYLKNNHKDLMRKLEVAVQEAFATGKAPEVPAATTSTAASRAPAVQAEPAAASSGAVIEPPFARVNTVASNSPADQAGMLAGDKVTRFGTANWTNHERLSKVAQVVQTNENRAITVKVLRESSSTAASQPLELQLTPRRDWGGRGLLGCHLLPI</sequence>
<evidence type="ECO:0000256" key="4">
    <source>
        <dbReference type="SAM" id="MobiDB-lite"/>
    </source>
</evidence>
<dbReference type="OrthoDB" id="72325at2759"/>
<dbReference type="GO" id="GO:0005737">
    <property type="term" value="C:cytoplasm"/>
    <property type="evidence" value="ECO:0007669"/>
    <property type="project" value="TreeGrafter"/>
</dbReference>
<evidence type="ECO:0000259" key="5">
    <source>
        <dbReference type="Pfam" id="PF17820"/>
    </source>
</evidence>
<name>A0A1Z5TAV1_HORWE</name>
<dbReference type="InParanoid" id="A0A1Z5TAV1"/>
<feature type="domain" description="Nas2 N-terminal" evidence="6">
    <location>
        <begin position="32"/>
        <end position="110"/>
    </location>
</feature>